<evidence type="ECO:0000256" key="1">
    <source>
        <dbReference type="SAM" id="MobiDB-lite"/>
    </source>
</evidence>
<proteinExistence type="predicted"/>
<name>A0AAW6CZN9_9FIRM</name>
<gene>
    <name evidence="3" type="ORF">PNE09_07105</name>
</gene>
<dbReference type="InterPro" id="IPR025648">
    <property type="entry name" value="DUF4358"/>
</dbReference>
<dbReference type="EMBL" id="JAQLXW010000008">
    <property type="protein sequence ID" value="MDB8003834.1"/>
    <property type="molecule type" value="Genomic_DNA"/>
</dbReference>
<evidence type="ECO:0000313" key="3">
    <source>
        <dbReference type="EMBL" id="MDB8003834.1"/>
    </source>
</evidence>
<evidence type="ECO:0000313" key="4">
    <source>
        <dbReference type="Proteomes" id="UP001210809"/>
    </source>
</evidence>
<reference evidence="3" key="1">
    <citation type="submission" date="2023-01" db="EMBL/GenBank/DDBJ databases">
        <title>Human gut microbiome strain richness.</title>
        <authorList>
            <person name="Chen-Liaw A."/>
        </authorList>
    </citation>
    <scope>NUCLEOTIDE SEQUENCE</scope>
    <source>
        <strain evidence="3">1001283st1_G1_1001283B150217_161031</strain>
    </source>
</reference>
<feature type="signal peptide" evidence="2">
    <location>
        <begin position="1"/>
        <end position="18"/>
    </location>
</feature>
<dbReference type="PROSITE" id="PS51257">
    <property type="entry name" value="PROKAR_LIPOPROTEIN"/>
    <property type="match status" value="1"/>
</dbReference>
<comment type="caution">
    <text evidence="3">The sequence shown here is derived from an EMBL/GenBank/DDBJ whole genome shotgun (WGS) entry which is preliminary data.</text>
</comment>
<feature type="region of interest" description="Disordered" evidence="1">
    <location>
        <begin position="29"/>
        <end position="62"/>
    </location>
</feature>
<dbReference type="Pfam" id="PF14270">
    <property type="entry name" value="DUF4358"/>
    <property type="match status" value="1"/>
</dbReference>
<keyword evidence="2" id="KW-0732">Signal</keyword>
<sequence length="187" mass="19603">MKSSITKRIMAGIVCAMVAVSICGCSEKPAQSSASESSVTSDAGSVSESVSEASDSSTATGTAAEITAKIQEDVKFPGMAEIGADRMAGYYDVAAEKIDSYSAYICGSGAYPDEIAVFKMKSADDVNAVKSVLEKRVESQSTAFKDYTPDEMYKIDGNNVVTSGNYVALIICADNAKAIEDFKAMAK</sequence>
<organism evidence="3 4">
    <name type="scientific">[Eubacterium] siraeum</name>
    <dbReference type="NCBI Taxonomy" id="39492"/>
    <lineage>
        <taxon>Bacteria</taxon>
        <taxon>Bacillati</taxon>
        <taxon>Bacillota</taxon>
        <taxon>Clostridia</taxon>
        <taxon>Eubacteriales</taxon>
        <taxon>Oscillospiraceae</taxon>
        <taxon>Oscillospiraceae incertae sedis</taxon>
    </lineage>
</organism>
<protein>
    <submittedName>
        <fullName evidence="3">DUF4358 domain-containing protein</fullName>
    </submittedName>
</protein>
<evidence type="ECO:0000256" key="2">
    <source>
        <dbReference type="SAM" id="SignalP"/>
    </source>
</evidence>
<feature type="chain" id="PRO_5043756283" evidence="2">
    <location>
        <begin position="19"/>
        <end position="187"/>
    </location>
</feature>
<dbReference type="Proteomes" id="UP001210809">
    <property type="component" value="Unassembled WGS sequence"/>
</dbReference>
<accession>A0AAW6CZN9</accession>
<dbReference type="AlphaFoldDB" id="A0AAW6CZN9"/>